<keyword evidence="1" id="KW-0472">Membrane</keyword>
<name>A0A1V2H4M5_9PROT</name>
<dbReference type="RefSeq" id="WP_076956935.1">
    <property type="nucleotide sequence ID" value="NZ_MLCO01000069.1"/>
</dbReference>
<organism evidence="2 3">
    <name type="scientific">Teichococcus deserti</name>
    <dbReference type="NCBI Taxonomy" id="1817963"/>
    <lineage>
        <taxon>Bacteria</taxon>
        <taxon>Pseudomonadati</taxon>
        <taxon>Pseudomonadota</taxon>
        <taxon>Alphaproteobacteria</taxon>
        <taxon>Acetobacterales</taxon>
        <taxon>Roseomonadaceae</taxon>
        <taxon>Roseomonas</taxon>
    </lineage>
</organism>
<sequence>MPPFDLEPQTLAAVAQTPMLALLFWMMHGLRRHLHDRPEETSPPQDAGALARTRDELAAFKLEVARTYVPLSLIRDVDQRLSRQLLRIEEKLDAVARAATAAQALQAAQPMQAPLRGWHSEDRN</sequence>
<evidence type="ECO:0000313" key="3">
    <source>
        <dbReference type="Proteomes" id="UP000188879"/>
    </source>
</evidence>
<evidence type="ECO:0000256" key="1">
    <source>
        <dbReference type="SAM" id="Phobius"/>
    </source>
</evidence>
<keyword evidence="3" id="KW-1185">Reference proteome</keyword>
<reference evidence="2 3" key="1">
    <citation type="submission" date="2016-10" db="EMBL/GenBank/DDBJ databases">
        <title>Draft Genome sequence of Roseomonas sp. strain M3.</title>
        <authorList>
            <person name="Subhash Y."/>
            <person name="Lee S."/>
        </authorList>
    </citation>
    <scope>NUCLEOTIDE SEQUENCE [LARGE SCALE GENOMIC DNA]</scope>
    <source>
        <strain evidence="2 3">M3</strain>
    </source>
</reference>
<keyword evidence="1" id="KW-1133">Transmembrane helix</keyword>
<feature type="transmembrane region" description="Helical" evidence="1">
    <location>
        <begin position="12"/>
        <end position="30"/>
    </location>
</feature>
<dbReference type="AlphaFoldDB" id="A0A1V2H4M5"/>
<keyword evidence="1" id="KW-0812">Transmembrane</keyword>
<gene>
    <name evidence="2" type="ORF">BKE38_08570</name>
</gene>
<dbReference type="Proteomes" id="UP000188879">
    <property type="component" value="Unassembled WGS sequence"/>
</dbReference>
<dbReference type="EMBL" id="MLCO01000069">
    <property type="protein sequence ID" value="ONG55711.1"/>
    <property type="molecule type" value="Genomic_DNA"/>
</dbReference>
<proteinExistence type="predicted"/>
<protein>
    <submittedName>
        <fullName evidence="2">Uncharacterized protein</fullName>
    </submittedName>
</protein>
<dbReference type="OrthoDB" id="8449338at2"/>
<comment type="caution">
    <text evidence="2">The sequence shown here is derived from an EMBL/GenBank/DDBJ whole genome shotgun (WGS) entry which is preliminary data.</text>
</comment>
<accession>A0A1V2H4M5</accession>
<evidence type="ECO:0000313" key="2">
    <source>
        <dbReference type="EMBL" id="ONG55711.1"/>
    </source>
</evidence>